<dbReference type="Gene3D" id="1.20.5.340">
    <property type="match status" value="1"/>
</dbReference>
<organism evidence="10 11">
    <name type="scientific">Periconia digitata</name>
    <dbReference type="NCBI Taxonomy" id="1303443"/>
    <lineage>
        <taxon>Eukaryota</taxon>
        <taxon>Fungi</taxon>
        <taxon>Dikarya</taxon>
        <taxon>Ascomycota</taxon>
        <taxon>Pezizomycotina</taxon>
        <taxon>Dothideomycetes</taxon>
        <taxon>Pleosporomycetidae</taxon>
        <taxon>Pleosporales</taxon>
        <taxon>Massarineae</taxon>
        <taxon>Periconiaceae</taxon>
        <taxon>Periconia</taxon>
    </lineage>
</organism>
<keyword evidence="7 9" id="KW-0472">Membrane</keyword>
<feature type="compositionally biased region" description="Pro residues" evidence="8">
    <location>
        <begin position="129"/>
        <end position="141"/>
    </location>
</feature>
<name>A0A9W4UCM3_9PLEO</name>
<evidence type="ECO:0000256" key="7">
    <source>
        <dbReference type="ARBA" id="ARBA00023136"/>
    </source>
</evidence>
<evidence type="ECO:0000256" key="1">
    <source>
        <dbReference type="ARBA" id="ARBA00004173"/>
    </source>
</evidence>
<comment type="caution">
    <text evidence="10">The sequence shown here is derived from an EMBL/GenBank/DDBJ whole genome shotgun (WGS) entry which is preliminary data.</text>
</comment>
<dbReference type="GO" id="GO:0005739">
    <property type="term" value="C:mitochondrion"/>
    <property type="evidence" value="ECO:0007669"/>
    <property type="project" value="UniProtKB-SubCell"/>
</dbReference>
<keyword evidence="5" id="KW-0175">Coiled coil</keyword>
<feature type="region of interest" description="Disordered" evidence="8">
    <location>
        <begin position="1"/>
        <end position="149"/>
    </location>
</feature>
<dbReference type="EMBL" id="CAOQHR010000004">
    <property type="protein sequence ID" value="CAI6333751.1"/>
    <property type="molecule type" value="Genomic_DNA"/>
</dbReference>
<keyword evidence="4 9" id="KW-1133">Transmembrane helix</keyword>
<dbReference type="Pfam" id="PF07798">
    <property type="entry name" value="CCDC90-like"/>
    <property type="match status" value="1"/>
</dbReference>
<dbReference type="PANTHER" id="PTHR14360:SF12">
    <property type="entry name" value="MOZ PROTEIN REPRESENTS A CHROMATIN-ASSOCIATED ACETYLTRANSFERASE"/>
    <property type="match status" value="1"/>
</dbReference>
<dbReference type="AlphaFoldDB" id="A0A9W4UCM3"/>
<dbReference type="Proteomes" id="UP001152607">
    <property type="component" value="Unassembled WGS sequence"/>
</dbReference>
<dbReference type="OrthoDB" id="5424147at2759"/>
<keyword evidence="11" id="KW-1185">Reference proteome</keyword>
<keyword evidence="6" id="KW-0496">Mitochondrion</keyword>
<evidence type="ECO:0000256" key="2">
    <source>
        <dbReference type="ARBA" id="ARBA00004370"/>
    </source>
</evidence>
<evidence type="ECO:0000313" key="11">
    <source>
        <dbReference type="Proteomes" id="UP001152607"/>
    </source>
</evidence>
<protein>
    <submittedName>
        <fullName evidence="10">Uncharacterized protein</fullName>
    </submittedName>
</protein>
<evidence type="ECO:0000313" key="10">
    <source>
        <dbReference type="EMBL" id="CAI6333751.1"/>
    </source>
</evidence>
<evidence type="ECO:0000256" key="6">
    <source>
        <dbReference type="ARBA" id="ARBA00023128"/>
    </source>
</evidence>
<sequence length="415" mass="46232">MAAPRLPFLWPMLFRPLQAQRPRARISSRKPTTTTTRTPKQRFATTSRRREEVSQRYGTAQEPLPHLRSEQQDIRESSQSQDEPAQNLKKSAPPEEKEEPVEEEEEEEPPAIVTPSPSGLPAEEVSKALPPPTPSPAPPKTPEAKPLDTVLHMPSPAEEEQRKPPHLKTPPYVHHFDTYSLVKDLTVSGFSQAQSVSIMKAVRDILTDNIALARQGLVSKSNVENETYLFRAACSELRTELGASRNNEVERMRSERGQLQHEVDLLGQRLGQETGYLKDELKGLFDDRKMAVRQEQRIKETQIHELNYQITIKLTSDARSEVEGLRWVLTRRAAMTIGICAFMLFVALRYSSYVTHQLNEVKKEEEKKKMLPPSDDGGPGFGGGGGPPATGKPALGEDAPMGGELLTTEGGVPLA</sequence>
<evidence type="ECO:0000256" key="9">
    <source>
        <dbReference type="SAM" id="Phobius"/>
    </source>
</evidence>
<evidence type="ECO:0000256" key="5">
    <source>
        <dbReference type="ARBA" id="ARBA00023054"/>
    </source>
</evidence>
<feature type="compositionally biased region" description="Gly residues" evidence="8">
    <location>
        <begin position="377"/>
        <end position="388"/>
    </location>
</feature>
<accession>A0A9W4UCM3</accession>
<dbReference type="GO" id="GO:0016020">
    <property type="term" value="C:membrane"/>
    <property type="evidence" value="ECO:0007669"/>
    <property type="project" value="UniProtKB-SubCell"/>
</dbReference>
<feature type="compositionally biased region" description="Low complexity" evidence="8">
    <location>
        <begin position="29"/>
        <end position="38"/>
    </location>
</feature>
<evidence type="ECO:0000256" key="4">
    <source>
        <dbReference type="ARBA" id="ARBA00022989"/>
    </source>
</evidence>
<feature type="compositionally biased region" description="Acidic residues" evidence="8">
    <location>
        <begin position="96"/>
        <end position="109"/>
    </location>
</feature>
<reference evidence="10" key="1">
    <citation type="submission" date="2023-01" db="EMBL/GenBank/DDBJ databases">
        <authorList>
            <person name="Van Ghelder C."/>
            <person name="Rancurel C."/>
        </authorList>
    </citation>
    <scope>NUCLEOTIDE SEQUENCE</scope>
    <source>
        <strain evidence="10">CNCM I-4278</strain>
    </source>
</reference>
<feature type="transmembrane region" description="Helical" evidence="9">
    <location>
        <begin position="333"/>
        <end position="350"/>
    </location>
</feature>
<proteinExistence type="predicted"/>
<feature type="region of interest" description="Disordered" evidence="8">
    <location>
        <begin position="362"/>
        <end position="415"/>
    </location>
</feature>
<keyword evidence="3 9" id="KW-0812">Transmembrane</keyword>
<comment type="subcellular location">
    <subcellularLocation>
        <location evidence="2">Membrane</location>
    </subcellularLocation>
    <subcellularLocation>
        <location evidence="1">Mitochondrion</location>
    </subcellularLocation>
</comment>
<evidence type="ECO:0000256" key="3">
    <source>
        <dbReference type="ARBA" id="ARBA00022692"/>
    </source>
</evidence>
<gene>
    <name evidence="10" type="ORF">PDIGIT_LOCUS6800</name>
</gene>
<feature type="compositionally biased region" description="Basic and acidic residues" evidence="8">
    <location>
        <begin position="65"/>
        <end position="76"/>
    </location>
</feature>
<evidence type="ECO:0000256" key="8">
    <source>
        <dbReference type="SAM" id="MobiDB-lite"/>
    </source>
</evidence>
<dbReference type="InterPro" id="IPR024461">
    <property type="entry name" value="CCDC90-like"/>
</dbReference>
<dbReference type="PANTHER" id="PTHR14360">
    <property type="entry name" value="PROTEIN FMP32, MITOCHONDRIAL"/>
    <property type="match status" value="1"/>
</dbReference>